<dbReference type="InterPro" id="IPR036881">
    <property type="entry name" value="Glyco_hydro_3_C_sf"/>
</dbReference>
<feature type="domain" description="Fibronectin type III-like" evidence="3">
    <location>
        <begin position="212"/>
        <end position="282"/>
    </location>
</feature>
<evidence type="ECO:0000256" key="1">
    <source>
        <dbReference type="ARBA" id="ARBA00022801"/>
    </source>
</evidence>
<dbReference type="Pfam" id="PF14310">
    <property type="entry name" value="Fn3-like"/>
    <property type="match status" value="1"/>
</dbReference>
<dbReference type="InterPro" id="IPR002772">
    <property type="entry name" value="Glyco_hydro_3_C"/>
</dbReference>
<sequence>IVAGLSTIQETEDLDRVSLLLPGKQMDLVSRVASASKRPVILVLTGGGPLDVSFAETNQLIASILWVGYPGEAGGKALAEIIFGEFNPAGRLPMTWYPESFTNVPMNDMGMRADPSRGYPGRTYRFYTGSRIYGFGHGLSYSDFSYKLLSAPSKLSLSRITEGGLRKRLLNKVEKEVYEVDHVRVDELQNCNSLSFLVHISVTNHGDLDGNHVVMLFSKWPKVIRGSPETQLVGFSRLHTISNKSIETSILVDPCEHLSFADEQGKRILPLGHHILNVGDVEHTVSIEIF</sequence>
<dbReference type="GO" id="GO:0009044">
    <property type="term" value="F:xylan 1,4-beta-xylosidase activity"/>
    <property type="evidence" value="ECO:0007669"/>
    <property type="project" value="InterPro"/>
</dbReference>
<protein>
    <submittedName>
        <fullName evidence="4">Beta-D-xylosidase 6-like</fullName>
    </submittedName>
</protein>
<dbReference type="PANTHER" id="PTHR42721">
    <property type="entry name" value="SUGAR HYDROLASE-RELATED"/>
    <property type="match status" value="1"/>
</dbReference>
<evidence type="ECO:0000259" key="3">
    <source>
        <dbReference type="SMART" id="SM01217"/>
    </source>
</evidence>
<name>A0A392NA45_9FABA</name>
<evidence type="ECO:0000313" key="5">
    <source>
        <dbReference type="Proteomes" id="UP000265520"/>
    </source>
</evidence>
<accession>A0A392NA45</accession>
<proteinExistence type="predicted"/>
<dbReference type="PANTHER" id="PTHR42721:SF1">
    <property type="entry name" value="BETA-D-XYLOSIDASE 6-RELATED"/>
    <property type="match status" value="1"/>
</dbReference>
<dbReference type="Gene3D" id="2.60.40.10">
    <property type="entry name" value="Immunoglobulins"/>
    <property type="match status" value="1"/>
</dbReference>
<dbReference type="Proteomes" id="UP000265520">
    <property type="component" value="Unassembled WGS sequence"/>
</dbReference>
<dbReference type="GO" id="GO:0031222">
    <property type="term" value="P:arabinan catabolic process"/>
    <property type="evidence" value="ECO:0007669"/>
    <property type="project" value="TreeGrafter"/>
</dbReference>
<dbReference type="InterPro" id="IPR026891">
    <property type="entry name" value="Fn3-like"/>
</dbReference>
<dbReference type="InterPro" id="IPR044993">
    <property type="entry name" value="BXL"/>
</dbReference>
<organism evidence="4 5">
    <name type="scientific">Trifolium medium</name>
    <dbReference type="NCBI Taxonomy" id="97028"/>
    <lineage>
        <taxon>Eukaryota</taxon>
        <taxon>Viridiplantae</taxon>
        <taxon>Streptophyta</taxon>
        <taxon>Embryophyta</taxon>
        <taxon>Tracheophyta</taxon>
        <taxon>Spermatophyta</taxon>
        <taxon>Magnoliopsida</taxon>
        <taxon>eudicotyledons</taxon>
        <taxon>Gunneridae</taxon>
        <taxon>Pentapetalae</taxon>
        <taxon>rosids</taxon>
        <taxon>fabids</taxon>
        <taxon>Fabales</taxon>
        <taxon>Fabaceae</taxon>
        <taxon>Papilionoideae</taxon>
        <taxon>50 kb inversion clade</taxon>
        <taxon>NPAAA clade</taxon>
        <taxon>Hologalegina</taxon>
        <taxon>IRL clade</taxon>
        <taxon>Trifolieae</taxon>
        <taxon>Trifolium</taxon>
    </lineage>
</organism>
<comment type="caution">
    <text evidence="4">The sequence shown here is derived from an EMBL/GenBank/DDBJ whole genome shotgun (WGS) entry which is preliminary data.</text>
</comment>
<dbReference type="SMART" id="SM01217">
    <property type="entry name" value="Fn3_like"/>
    <property type="match status" value="1"/>
</dbReference>
<dbReference type="AlphaFoldDB" id="A0A392NA45"/>
<keyword evidence="5" id="KW-1185">Reference proteome</keyword>
<reference evidence="4 5" key="1">
    <citation type="journal article" date="2018" name="Front. Plant Sci.">
        <title>Red Clover (Trifolium pratense) and Zigzag Clover (T. medium) - A Picture of Genomic Similarities and Differences.</title>
        <authorList>
            <person name="Dluhosova J."/>
            <person name="Istvanek J."/>
            <person name="Nedelnik J."/>
            <person name="Repkova J."/>
        </authorList>
    </citation>
    <scope>NUCLEOTIDE SEQUENCE [LARGE SCALE GENOMIC DNA]</scope>
    <source>
        <strain evidence="5">cv. 10/8</strain>
        <tissue evidence="4">Leaf</tissue>
    </source>
</reference>
<dbReference type="GO" id="GO:0045493">
    <property type="term" value="P:xylan catabolic process"/>
    <property type="evidence" value="ECO:0007669"/>
    <property type="project" value="InterPro"/>
</dbReference>
<dbReference type="Gene3D" id="3.40.50.1700">
    <property type="entry name" value="Glycoside hydrolase family 3 C-terminal domain"/>
    <property type="match status" value="1"/>
</dbReference>
<dbReference type="Pfam" id="PF01915">
    <property type="entry name" value="Glyco_hydro_3_C"/>
    <property type="match status" value="1"/>
</dbReference>
<keyword evidence="1" id="KW-0378">Hydrolase</keyword>
<dbReference type="EMBL" id="LXQA010029609">
    <property type="protein sequence ID" value="MCH95344.1"/>
    <property type="molecule type" value="Genomic_DNA"/>
</dbReference>
<keyword evidence="2" id="KW-0326">Glycosidase</keyword>
<evidence type="ECO:0000313" key="4">
    <source>
        <dbReference type="EMBL" id="MCH95344.1"/>
    </source>
</evidence>
<dbReference type="GO" id="GO:0046556">
    <property type="term" value="F:alpha-L-arabinofuranosidase activity"/>
    <property type="evidence" value="ECO:0007669"/>
    <property type="project" value="TreeGrafter"/>
</dbReference>
<evidence type="ECO:0000256" key="2">
    <source>
        <dbReference type="ARBA" id="ARBA00023295"/>
    </source>
</evidence>
<dbReference type="InterPro" id="IPR013783">
    <property type="entry name" value="Ig-like_fold"/>
</dbReference>
<feature type="non-terminal residue" evidence="4">
    <location>
        <position position="1"/>
    </location>
</feature>
<dbReference type="SUPFAM" id="SSF52279">
    <property type="entry name" value="Beta-D-glucan exohydrolase, C-terminal domain"/>
    <property type="match status" value="1"/>
</dbReference>